<dbReference type="RefSeq" id="XP_059603675.1">
    <property type="nucleotide sequence ID" value="XM_059747674.1"/>
</dbReference>
<organism evidence="1">
    <name type="scientific">Aspergillus niger</name>
    <dbReference type="NCBI Taxonomy" id="5061"/>
    <lineage>
        <taxon>Eukaryota</taxon>
        <taxon>Fungi</taxon>
        <taxon>Dikarya</taxon>
        <taxon>Ascomycota</taxon>
        <taxon>Pezizomycotina</taxon>
        <taxon>Eurotiomycetes</taxon>
        <taxon>Eurotiomycetidae</taxon>
        <taxon>Eurotiales</taxon>
        <taxon>Aspergillaceae</taxon>
        <taxon>Aspergillus</taxon>
        <taxon>Aspergillus subgen. Circumdati</taxon>
    </lineage>
</organism>
<name>A0AAJ8BWR6_ASPNG</name>
<dbReference type="AlphaFoldDB" id="A0AAJ8BWR6"/>
<sequence length="183" mass="20089">MSRYSSATVTGSSNKVLYDCAIGGSGDTALGMGAKNLIFRFTLWMDKRVTVGNMTGAVCSRRNISVIESLSVGRKEKDAIVFCLGGYCHLEAQAVVLAAIELPDSALSGLSVETTIAAMLDIIVWFLLFLDVRDLGGRYLSMRQVKRSLSLRLYEMIHFYPVTKVSIKARSWPHDWRAVTSGA</sequence>
<accession>A0AAJ8BWR6</accession>
<gene>
    <name evidence="1" type="ORF">An04g07850</name>
</gene>
<evidence type="ECO:0000313" key="1">
    <source>
        <dbReference type="RefSeq" id="XP_059603675.1"/>
    </source>
</evidence>
<dbReference type="KEGG" id="ang:An04g07850"/>
<protein>
    <submittedName>
        <fullName evidence="1">Uncharacterized protein</fullName>
    </submittedName>
</protein>
<dbReference type="VEuPathDB" id="FungiDB:An04g07850"/>
<dbReference type="GeneID" id="84590997"/>
<reference evidence="1" key="2">
    <citation type="submission" date="2025-08" db="UniProtKB">
        <authorList>
            <consortium name="RefSeq"/>
        </authorList>
    </citation>
    <scope>IDENTIFICATION</scope>
</reference>
<proteinExistence type="predicted"/>
<reference evidence="1" key="1">
    <citation type="submission" date="2025-02" db="EMBL/GenBank/DDBJ databases">
        <authorList>
            <consortium name="NCBI Genome Project"/>
        </authorList>
    </citation>
    <scope>NUCLEOTIDE SEQUENCE</scope>
</reference>